<evidence type="ECO:0000313" key="2">
    <source>
        <dbReference type="Proteomes" id="UP000887013"/>
    </source>
</evidence>
<organism evidence="1 2">
    <name type="scientific">Nephila pilipes</name>
    <name type="common">Giant wood spider</name>
    <name type="synonym">Nephila maculata</name>
    <dbReference type="NCBI Taxonomy" id="299642"/>
    <lineage>
        <taxon>Eukaryota</taxon>
        <taxon>Metazoa</taxon>
        <taxon>Ecdysozoa</taxon>
        <taxon>Arthropoda</taxon>
        <taxon>Chelicerata</taxon>
        <taxon>Arachnida</taxon>
        <taxon>Araneae</taxon>
        <taxon>Araneomorphae</taxon>
        <taxon>Entelegynae</taxon>
        <taxon>Araneoidea</taxon>
        <taxon>Nephilidae</taxon>
        <taxon>Nephila</taxon>
    </lineage>
</organism>
<reference evidence="1" key="1">
    <citation type="submission" date="2020-08" db="EMBL/GenBank/DDBJ databases">
        <title>Multicomponent nature underlies the extraordinary mechanical properties of spider dragline silk.</title>
        <authorList>
            <person name="Kono N."/>
            <person name="Nakamura H."/>
            <person name="Mori M."/>
            <person name="Yoshida Y."/>
            <person name="Ohtoshi R."/>
            <person name="Malay A.D."/>
            <person name="Moran D.A.P."/>
            <person name="Tomita M."/>
            <person name="Numata K."/>
            <person name="Arakawa K."/>
        </authorList>
    </citation>
    <scope>NUCLEOTIDE SEQUENCE</scope>
</reference>
<keyword evidence="2" id="KW-1185">Reference proteome</keyword>
<accession>A0A8X6PT43</accession>
<gene>
    <name evidence="1" type="ORF">NPIL_130571</name>
</gene>
<protein>
    <submittedName>
        <fullName evidence="1">Uncharacterized protein</fullName>
    </submittedName>
</protein>
<dbReference type="AlphaFoldDB" id="A0A8X6PT43"/>
<dbReference type="EMBL" id="BMAW01120164">
    <property type="protein sequence ID" value="GFT87950.1"/>
    <property type="molecule type" value="Genomic_DNA"/>
</dbReference>
<name>A0A8X6PT43_NEPPI</name>
<sequence length="84" mass="9637">MPTNRDARPNQKRQSKVNLDPDSLYTLEMITALTNNYKKILDLLQSLVKLFRIQPDLLTDLPKIKATKNSDHENITKEALSDCP</sequence>
<dbReference type="Proteomes" id="UP000887013">
    <property type="component" value="Unassembled WGS sequence"/>
</dbReference>
<evidence type="ECO:0000313" key="1">
    <source>
        <dbReference type="EMBL" id="GFT87950.1"/>
    </source>
</evidence>
<comment type="caution">
    <text evidence="1">The sequence shown here is derived from an EMBL/GenBank/DDBJ whole genome shotgun (WGS) entry which is preliminary data.</text>
</comment>
<proteinExistence type="predicted"/>